<sequence length="123" mass="13716">MCPTVLIVEDDDLLRMLAAEALSMLPVRVIVCARADDALVLLERAEPLSLVLTDIRMPGKLDGWDLANVIWSRWPNLPVVLTSGHRILSLEELPPQAAFIAKPWTLDTLHETVKERLPRSGSE</sequence>
<reference evidence="4" key="1">
    <citation type="submission" date="2021-04" db="EMBL/GenBank/DDBJ databases">
        <title>Genome Sequence and Comparative Genome Analysis of Pseudomonas syringae pv. syringae strains EC33 and LMG5496 isolated from Citrus plants from Tunisia and Greece.</title>
        <authorList>
            <person name="Abdellatif E."/>
            <person name="Baeyen S."/>
        </authorList>
    </citation>
    <scope>NUCLEOTIDE SEQUENCE</scope>
    <source>
        <strain evidence="4">LMG 5496</strain>
    </source>
</reference>
<dbReference type="SMART" id="SM00448">
    <property type="entry name" value="REC"/>
    <property type="match status" value="1"/>
</dbReference>
<dbReference type="SUPFAM" id="SSF52172">
    <property type="entry name" value="CheY-like"/>
    <property type="match status" value="1"/>
</dbReference>
<organism evidence="4 5">
    <name type="scientific">Pseudomonas syringae pv. syringae</name>
    <dbReference type="NCBI Taxonomy" id="321"/>
    <lineage>
        <taxon>Bacteria</taxon>
        <taxon>Pseudomonadati</taxon>
        <taxon>Pseudomonadota</taxon>
        <taxon>Gammaproteobacteria</taxon>
        <taxon>Pseudomonadales</taxon>
        <taxon>Pseudomonadaceae</taxon>
        <taxon>Pseudomonas</taxon>
        <taxon>Pseudomonas syringae</taxon>
    </lineage>
</organism>
<dbReference type="Gene3D" id="3.40.50.2300">
    <property type="match status" value="1"/>
</dbReference>
<dbReference type="RefSeq" id="WP_272235742.1">
    <property type="nucleotide sequence ID" value="NZ_JAGSOW010000024.1"/>
</dbReference>
<dbReference type="PANTHER" id="PTHR44591:SF3">
    <property type="entry name" value="RESPONSE REGULATORY DOMAIN-CONTAINING PROTEIN"/>
    <property type="match status" value="1"/>
</dbReference>
<evidence type="ECO:0000313" key="5">
    <source>
        <dbReference type="Proteomes" id="UP001220207"/>
    </source>
</evidence>
<name>A0AB35JWB3_PSESY</name>
<dbReference type="Pfam" id="PF00072">
    <property type="entry name" value="Response_reg"/>
    <property type="match status" value="1"/>
</dbReference>
<protein>
    <submittedName>
        <fullName evidence="4">Response regulator</fullName>
    </submittedName>
</protein>
<evidence type="ECO:0000256" key="1">
    <source>
        <dbReference type="ARBA" id="ARBA00022553"/>
    </source>
</evidence>
<dbReference type="PROSITE" id="PS50110">
    <property type="entry name" value="RESPONSE_REGULATORY"/>
    <property type="match status" value="1"/>
</dbReference>
<evidence type="ECO:0000313" key="4">
    <source>
        <dbReference type="EMBL" id="MDC3739286.1"/>
    </source>
</evidence>
<keyword evidence="1 2" id="KW-0597">Phosphoprotein</keyword>
<dbReference type="GO" id="GO:0000160">
    <property type="term" value="P:phosphorelay signal transduction system"/>
    <property type="evidence" value="ECO:0007669"/>
    <property type="project" value="InterPro"/>
</dbReference>
<feature type="domain" description="Response regulatory" evidence="3">
    <location>
        <begin position="4"/>
        <end position="117"/>
    </location>
</feature>
<dbReference type="AlphaFoldDB" id="A0AB35JWB3"/>
<proteinExistence type="predicted"/>
<gene>
    <name evidence="4" type="ORF">KDL27_26255</name>
</gene>
<dbReference type="InterPro" id="IPR011006">
    <property type="entry name" value="CheY-like_superfamily"/>
</dbReference>
<evidence type="ECO:0000259" key="3">
    <source>
        <dbReference type="PROSITE" id="PS50110"/>
    </source>
</evidence>
<feature type="modified residue" description="4-aspartylphosphate" evidence="2">
    <location>
        <position position="54"/>
    </location>
</feature>
<dbReference type="PANTHER" id="PTHR44591">
    <property type="entry name" value="STRESS RESPONSE REGULATOR PROTEIN 1"/>
    <property type="match status" value="1"/>
</dbReference>
<dbReference type="InterPro" id="IPR050595">
    <property type="entry name" value="Bact_response_regulator"/>
</dbReference>
<dbReference type="EMBL" id="JAGSOW010000024">
    <property type="protein sequence ID" value="MDC3739286.1"/>
    <property type="molecule type" value="Genomic_DNA"/>
</dbReference>
<dbReference type="InterPro" id="IPR001789">
    <property type="entry name" value="Sig_transdc_resp-reg_receiver"/>
</dbReference>
<comment type="caution">
    <text evidence="4">The sequence shown here is derived from an EMBL/GenBank/DDBJ whole genome shotgun (WGS) entry which is preliminary data.</text>
</comment>
<accession>A0AB35JWB3</accession>
<dbReference type="Proteomes" id="UP001220207">
    <property type="component" value="Unassembled WGS sequence"/>
</dbReference>
<evidence type="ECO:0000256" key="2">
    <source>
        <dbReference type="PROSITE-ProRule" id="PRU00169"/>
    </source>
</evidence>